<dbReference type="InterPro" id="IPR050925">
    <property type="entry name" value="Rhomboid_protease_S54"/>
</dbReference>
<evidence type="ECO:0000259" key="10">
    <source>
        <dbReference type="Pfam" id="PF01694"/>
    </source>
</evidence>
<feature type="domain" description="Peptidase S54 GlpG peptidase N-terminal" evidence="11">
    <location>
        <begin position="15"/>
        <end position="86"/>
    </location>
</feature>
<keyword evidence="6" id="KW-0378">Hydrolase</keyword>
<dbReference type="Proteomes" id="UP000006334">
    <property type="component" value="Unassembled WGS sequence"/>
</dbReference>
<comment type="caution">
    <text evidence="12">The sequence shown here is derived from an EMBL/GenBank/DDBJ whole genome shotgun (WGS) entry which is preliminary data.</text>
</comment>
<feature type="transmembrane region" description="Helical" evidence="9">
    <location>
        <begin position="112"/>
        <end position="136"/>
    </location>
</feature>
<keyword evidence="8 9" id="KW-0472">Membrane</keyword>
<dbReference type="InterPro" id="IPR022732">
    <property type="entry name" value="Peptidase_S54_GlpG_N"/>
</dbReference>
<evidence type="ECO:0000256" key="1">
    <source>
        <dbReference type="ARBA" id="ARBA00004141"/>
    </source>
</evidence>
<evidence type="ECO:0000256" key="9">
    <source>
        <dbReference type="SAM" id="Phobius"/>
    </source>
</evidence>
<feature type="transmembrane region" description="Helical" evidence="9">
    <location>
        <begin position="271"/>
        <end position="289"/>
    </location>
</feature>
<dbReference type="EMBL" id="BAEN01000056">
    <property type="protein sequence ID" value="GAC15472.1"/>
    <property type="molecule type" value="Genomic_DNA"/>
</dbReference>
<evidence type="ECO:0000256" key="5">
    <source>
        <dbReference type="ARBA" id="ARBA00022692"/>
    </source>
</evidence>
<feature type="transmembrane region" description="Helical" evidence="9">
    <location>
        <begin position="156"/>
        <end position="178"/>
    </location>
</feature>
<dbReference type="Pfam" id="PF01694">
    <property type="entry name" value="Rhomboid"/>
    <property type="match status" value="1"/>
</dbReference>
<feature type="transmembrane region" description="Helical" evidence="9">
    <location>
        <begin position="190"/>
        <end position="209"/>
    </location>
</feature>
<evidence type="ECO:0000313" key="12">
    <source>
        <dbReference type="EMBL" id="GAC15472.1"/>
    </source>
</evidence>
<dbReference type="GO" id="GO:0004252">
    <property type="term" value="F:serine-type endopeptidase activity"/>
    <property type="evidence" value="ECO:0007669"/>
    <property type="project" value="InterPro"/>
</dbReference>
<dbReference type="Gene3D" id="3.30.70.2350">
    <property type="match status" value="1"/>
</dbReference>
<comment type="subcellular location">
    <subcellularLocation>
        <location evidence="1">Membrane</location>
        <topology evidence="1">Multi-pass membrane protein</topology>
    </subcellularLocation>
</comment>
<dbReference type="OrthoDB" id="9778341at2"/>
<dbReference type="PANTHER" id="PTHR43731">
    <property type="entry name" value="RHOMBOID PROTEASE"/>
    <property type="match status" value="1"/>
</dbReference>
<dbReference type="Gene3D" id="1.20.1540.10">
    <property type="entry name" value="Rhomboid-like"/>
    <property type="match status" value="1"/>
</dbReference>
<keyword evidence="3" id="KW-1003">Cell membrane</keyword>
<accession>K6YBA9</accession>
<gene>
    <name evidence="12" type="primary">glpG</name>
    <name evidence="12" type="ORF">GLIP_2851</name>
</gene>
<proteinExistence type="inferred from homology"/>
<evidence type="ECO:0000259" key="11">
    <source>
        <dbReference type="Pfam" id="PF12122"/>
    </source>
</evidence>
<evidence type="ECO:0000256" key="2">
    <source>
        <dbReference type="ARBA" id="ARBA00009045"/>
    </source>
</evidence>
<keyword evidence="5 9" id="KW-0812">Transmembrane</keyword>
<evidence type="ECO:0000313" key="13">
    <source>
        <dbReference type="Proteomes" id="UP000006334"/>
    </source>
</evidence>
<evidence type="ECO:0000256" key="8">
    <source>
        <dbReference type="ARBA" id="ARBA00023136"/>
    </source>
</evidence>
<protein>
    <submittedName>
        <fullName evidence="12">GlpG protein</fullName>
    </submittedName>
</protein>
<dbReference type="GO" id="GO:0006508">
    <property type="term" value="P:proteolysis"/>
    <property type="evidence" value="ECO:0007669"/>
    <property type="project" value="InterPro"/>
</dbReference>
<comment type="similarity">
    <text evidence="2">Belongs to the peptidase S54 family.</text>
</comment>
<dbReference type="InterPro" id="IPR023662">
    <property type="entry name" value="Rhomboid_protease_GlpG"/>
</dbReference>
<dbReference type="GO" id="GO:0016020">
    <property type="term" value="C:membrane"/>
    <property type="evidence" value="ECO:0007669"/>
    <property type="project" value="UniProtKB-SubCell"/>
</dbReference>
<dbReference type="STRING" id="1127673.GLIP_2851"/>
<evidence type="ECO:0000256" key="3">
    <source>
        <dbReference type="ARBA" id="ARBA00022475"/>
    </source>
</evidence>
<dbReference type="eggNOG" id="COG0705">
    <property type="taxonomic scope" value="Bacteria"/>
</dbReference>
<keyword evidence="7 9" id="KW-1133">Transmembrane helix</keyword>
<dbReference type="InterPro" id="IPR022764">
    <property type="entry name" value="Peptidase_S54_rhomboid_dom"/>
</dbReference>
<dbReference type="RefSeq" id="WP_008845277.1">
    <property type="nucleotide sequence ID" value="NZ_BAEN01000056.1"/>
</dbReference>
<dbReference type="InterPro" id="IPR035952">
    <property type="entry name" value="Rhomboid-like_sf"/>
</dbReference>
<feature type="domain" description="Peptidase S54 rhomboid" evidence="10">
    <location>
        <begin position="151"/>
        <end position="287"/>
    </location>
</feature>
<evidence type="ECO:0000256" key="7">
    <source>
        <dbReference type="ARBA" id="ARBA00022989"/>
    </source>
</evidence>
<dbReference type="Pfam" id="PF12122">
    <property type="entry name" value="Rhomboid_N"/>
    <property type="match status" value="1"/>
</dbReference>
<dbReference type="AlphaFoldDB" id="K6YBA9"/>
<dbReference type="PANTHER" id="PTHR43731:SF14">
    <property type="entry name" value="PRESENILIN-ASSOCIATED RHOMBOID-LIKE PROTEIN, MITOCHONDRIAL"/>
    <property type="match status" value="1"/>
</dbReference>
<reference evidence="12 13" key="1">
    <citation type="journal article" date="2017" name="Antonie Van Leeuwenhoek">
        <title>Rhizobium rhizosphaerae sp. nov., a novel species isolated from rice rhizosphere.</title>
        <authorList>
            <person name="Zhao J.J."/>
            <person name="Zhang J."/>
            <person name="Zhang R.J."/>
            <person name="Zhang C.W."/>
            <person name="Yin H.Q."/>
            <person name="Zhang X.X."/>
        </authorList>
    </citation>
    <scope>NUCLEOTIDE SEQUENCE [LARGE SCALE GENOMIC DNA]</scope>
    <source>
        <strain evidence="12 13">E3</strain>
    </source>
</reference>
<feature type="transmembrane region" description="Helical" evidence="9">
    <location>
        <begin position="246"/>
        <end position="265"/>
    </location>
</feature>
<evidence type="ECO:0000256" key="4">
    <source>
        <dbReference type="ARBA" id="ARBA00022519"/>
    </source>
</evidence>
<name>K6YBA9_9ALTE</name>
<keyword evidence="13" id="KW-1185">Reference proteome</keyword>
<evidence type="ECO:0000256" key="6">
    <source>
        <dbReference type="ARBA" id="ARBA00022801"/>
    </source>
</evidence>
<dbReference type="InterPro" id="IPR038236">
    <property type="entry name" value="GlpG_N_sf"/>
</dbReference>
<dbReference type="NCBIfam" id="TIGR04239">
    <property type="entry name" value="rhombo_GlpG"/>
    <property type="match status" value="1"/>
</dbReference>
<organism evidence="12 13">
    <name type="scientific">Aliiglaciecola lipolytica E3</name>
    <dbReference type="NCBI Taxonomy" id="1127673"/>
    <lineage>
        <taxon>Bacteria</taxon>
        <taxon>Pseudomonadati</taxon>
        <taxon>Pseudomonadota</taxon>
        <taxon>Gammaproteobacteria</taxon>
        <taxon>Alteromonadales</taxon>
        <taxon>Alteromonadaceae</taxon>
        <taxon>Aliiglaciecola</taxon>
    </lineage>
</organism>
<feature type="transmembrane region" description="Helical" evidence="9">
    <location>
        <begin position="215"/>
        <end position="234"/>
    </location>
</feature>
<dbReference type="SUPFAM" id="SSF144091">
    <property type="entry name" value="Rhomboid-like"/>
    <property type="match status" value="1"/>
</dbReference>
<sequence length="299" mass="34256">MLLKLKTEIEENQLALVSFGNENAALLLVTYLISQDIPASYAYVEGDLNHQVLLDAPDLIQEAAFIVKEFVDNPTDPKYQQKAWELRQEIIHDRQQAILPKIRWTSFQQTPFMWLIMGICLLVYISSLAGGSYWVNEHLMLLPWNLLFESGQWWRAITPAFIHFDEMHIIFNLLWWWFAGKEIEKKFGSSTLLLIFLLCAIIPNLGQLMTDGPEFGGLSGVVYGVIGFVWWCGWLRPQWGLALPNYIIGFSLVWLVLGYVDILWVSVANTAHTLGLVCGCAIAWCYVHFTQNRSQKDAL</sequence>
<keyword evidence="4" id="KW-0997">Cell inner membrane</keyword>